<dbReference type="Pfam" id="PF13539">
    <property type="entry name" value="Peptidase_M15_4"/>
    <property type="match status" value="1"/>
</dbReference>
<organism evidence="3 4">
    <name type="scientific">Ensifer oleiphilus</name>
    <dbReference type="NCBI Taxonomy" id="2742698"/>
    <lineage>
        <taxon>Bacteria</taxon>
        <taxon>Pseudomonadati</taxon>
        <taxon>Pseudomonadota</taxon>
        <taxon>Alphaproteobacteria</taxon>
        <taxon>Hyphomicrobiales</taxon>
        <taxon>Rhizobiaceae</taxon>
        <taxon>Sinorhizobium/Ensifer group</taxon>
        <taxon>Ensifer</taxon>
    </lineage>
</organism>
<comment type="caution">
    <text evidence="3">The sequence shown here is derived from an EMBL/GenBank/DDBJ whole genome shotgun (WGS) entry which is preliminary data.</text>
</comment>
<dbReference type="Gene3D" id="3.30.1380.10">
    <property type="match status" value="1"/>
</dbReference>
<evidence type="ECO:0000259" key="2">
    <source>
        <dbReference type="Pfam" id="PF20155"/>
    </source>
</evidence>
<dbReference type="SUPFAM" id="SSF55166">
    <property type="entry name" value="Hedgehog/DD-peptidase"/>
    <property type="match status" value="1"/>
</dbReference>
<reference evidence="3 4" key="1">
    <citation type="submission" date="2020-06" db="EMBL/GenBank/DDBJ databases">
        <authorList>
            <person name="Grouzdev D.S."/>
        </authorList>
    </citation>
    <scope>NUCLEOTIDE SEQUENCE [LARGE SCALE GENOMIC DNA]</scope>
    <source>
        <strain evidence="3 4">HO-A22</strain>
    </source>
</reference>
<dbReference type="EMBL" id="JABWDU010000005">
    <property type="protein sequence ID" value="NVD41296.1"/>
    <property type="molecule type" value="Genomic_DNA"/>
</dbReference>
<name>A0A7Y6UPA8_9HYPH</name>
<sequence length="938" mass="97737">MFAVIGSARGTQQLIDSAISIQNALKVAGVEGENLKKVYDSLFASAQKNAAPIESLVSLYSRLALSQKELGVSQQELLNFTDKISLALRVGGTTAAQASGALLQLSQALGGGTVRAEEFNSILEGAPTIVQAVAVGLKEAGGSVSQLRKLMIDGKVSSQAFFRAFEAGSGTLEDRVSGAESTISQRLVRLQNVLVDAAGKFNESTKAGEVFGTAIDDLAKDINDINFDSLIEQIQGVVKALNDGYTDLQDWSKAFGEATGLNNIGRYLAGPTGTNDVFAGTPLAGSFVIKSLDTPEQRALALTEKRLEIEKKIEELRGQIDPANQLGAPLVQVLKGQIADLQAELAALPKMEEVAAKPAFKYPRRPVSLTPRTIKPISIDNYKVESDKEDKKAETAAKRAKAAYDSLIKSADDRIGQLKLETDLLGQFGVATDAARFRLELLQQSEDKGRSLNAAQRQEIEQKVAAYEKYSQALAEAKLQQDMLDANRMAGLSKIDQNIIETQRGRGLPEDVNSASGRALRQQINREALAGDVSSFLSEFSGGLLEGGKSLGEAFADAVKNAAADAMQKSLDSLFSQIGNALASAVFGPVAGGTTGSIASSALSAFPAAPSSLASAFVAPVGAVTRGALPAAGTSKTGIGLSTISTAGGLTADVNAKFASQFQSLVNDLEATGYQIKSIGGYNHRNIAGTNKLSNHAYGNAIDINPQANPMGRNLVTDMPTGVSAIAARNGFNWGGDWKSKKDAMHFEISQAKSAGEALEKLAGASTETTKGLSSLATNLTSAGGGGGSSWLSFLSGTAFSGSKQLAASGGIGLFDKGGYTGAGGKYTPAGIVHKGEYVFDAAATSRIGVPTLERLRGYANGGLVGAPRAPRLNGRPSPANSNAQPGILQVHVSGASGDDHVRTLVKQGVGEALAAQNKNMERGGFGTMQARYGNQKG</sequence>
<dbReference type="InterPro" id="IPR009045">
    <property type="entry name" value="Zn_M74/Hedgehog-like"/>
</dbReference>
<keyword evidence="4" id="KW-1185">Reference proteome</keyword>
<evidence type="ECO:0000259" key="1">
    <source>
        <dbReference type="Pfam" id="PF13539"/>
    </source>
</evidence>
<protein>
    <submittedName>
        <fullName evidence="3">M15 family metallopeptidase</fullName>
    </submittedName>
</protein>
<feature type="domain" description="Tape measure protein N-terminal" evidence="2">
    <location>
        <begin position="13"/>
        <end position="203"/>
    </location>
</feature>
<dbReference type="RefSeq" id="WP_176354730.1">
    <property type="nucleotide sequence ID" value="NZ_JABWDU010000005.1"/>
</dbReference>
<evidence type="ECO:0000313" key="3">
    <source>
        <dbReference type="EMBL" id="NVD41296.1"/>
    </source>
</evidence>
<dbReference type="NCBIfam" id="TIGR02675">
    <property type="entry name" value="tape_meas_nterm"/>
    <property type="match status" value="1"/>
</dbReference>
<dbReference type="InterPro" id="IPR039561">
    <property type="entry name" value="Peptidase_M15C"/>
</dbReference>
<dbReference type="InterPro" id="IPR013491">
    <property type="entry name" value="Tape_meas_N"/>
</dbReference>
<dbReference type="GO" id="GO:0008233">
    <property type="term" value="F:peptidase activity"/>
    <property type="evidence" value="ECO:0007669"/>
    <property type="project" value="InterPro"/>
</dbReference>
<proteinExistence type="predicted"/>
<dbReference type="Proteomes" id="UP000520198">
    <property type="component" value="Unassembled WGS sequence"/>
</dbReference>
<feature type="domain" description="Peptidase M15C" evidence="1">
    <location>
        <begin position="689"/>
        <end position="749"/>
    </location>
</feature>
<evidence type="ECO:0000313" key="4">
    <source>
        <dbReference type="Proteomes" id="UP000520198"/>
    </source>
</evidence>
<gene>
    <name evidence="3" type="ORF">HT585_20685</name>
</gene>
<dbReference type="Pfam" id="PF20155">
    <property type="entry name" value="TMP_3"/>
    <property type="match status" value="1"/>
</dbReference>
<dbReference type="AlphaFoldDB" id="A0A7Y6UPA8"/>
<accession>A0A7Y6UPA8</accession>